<organism evidence="3 4">
    <name type="scientific">Gonium pectorale</name>
    <name type="common">Green alga</name>
    <dbReference type="NCBI Taxonomy" id="33097"/>
    <lineage>
        <taxon>Eukaryota</taxon>
        <taxon>Viridiplantae</taxon>
        <taxon>Chlorophyta</taxon>
        <taxon>core chlorophytes</taxon>
        <taxon>Chlorophyceae</taxon>
        <taxon>CS clade</taxon>
        <taxon>Chlamydomonadales</taxon>
        <taxon>Volvocaceae</taxon>
        <taxon>Gonium</taxon>
    </lineage>
</organism>
<name>A0A150G5B9_GONPE</name>
<feature type="compositionally biased region" description="Low complexity" evidence="1">
    <location>
        <begin position="177"/>
        <end position="206"/>
    </location>
</feature>
<dbReference type="Gene3D" id="2.170.150.20">
    <property type="entry name" value="Peptide methionine sulfoxide reductase"/>
    <property type="match status" value="1"/>
</dbReference>
<feature type="compositionally biased region" description="Acidic residues" evidence="1">
    <location>
        <begin position="211"/>
        <end position="230"/>
    </location>
</feature>
<keyword evidence="4" id="KW-1185">Reference proteome</keyword>
<dbReference type="PROSITE" id="PS51788">
    <property type="entry name" value="CULT"/>
    <property type="match status" value="1"/>
</dbReference>
<feature type="region of interest" description="Disordered" evidence="1">
    <location>
        <begin position="177"/>
        <end position="239"/>
    </location>
</feature>
<reference evidence="4" key="1">
    <citation type="journal article" date="2016" name="Nat. Commun.">
        <title>The Gonium pectorale genome demonstrates co-option of cell cycle regulation during the evolution of multicellularity.</title>
        <authorList>
            <person name="Hanschen E.R."/>
            <person name="Marriage T.N."/>
            <person name="Ferris P.J."/>
            <person name="Hamaji T."/>
            <person name="Toyoda A."/>
            <person name="Fujiyama A."/>
            <person name="Neme R."/>
            <person name="Noguchi H."/>
            <person name="Minakuchi Y."/>
            <person name="Suzuki M."/>
            <person name="Kawai-Toyooka H."/>
            <person name="Smith D.R."/>
            <person name="Sparks H."/>
            <person name="Anderson J."/>
            <person name="Bakaric R."/>
            <person name="Luria V."/>
            <person name="Karger A."/>
            <person name="Kirschner M.W."/>
            <person name="Durand P.M."/>
            <person name="Michod R.E."/>
            <person name="Nozaki H."/>
            <person name="Olson B.J."/>
        </authorList>
    </citation>
    <scope>NUCLEOTIDE SEQUENCE [LARGE SCALE GENOMIC DNA]</scope>
    <source>
        <strain evidence="4">NIES-2863</strain>
    </source>
</reference>
<feature type="compositionally biased region" description="Acidic residues" evidence="1">
    <location>
        <begin position="19"/>
        <end position="28"/>
    </location>
</feature>
<evidence type="ECO:0000256" key="1">
    <source>
        <dbReference type="SAM" id="MobiDB-lite"/>
    </source>
</evidence>
<dbReference type="OrthoDB" id="267517at2759"/>
<evidence type="ECO:0000259" key="2">
    <source>
        <dbReference type="PROSITE" id="PS51788"/>
    </source>
</evidence>
<evidence type="ECO:0000313" key="3">
    <source>
        <dbReference type="EMBL" id="KXZ45021.1"/>
    </source>
</evidence>
<dbReference type="Proteomes" id="UP000075714">
    <property type="component" value="Unassembled WGS sequence"/>
</dbReference>
<proteinExistence type="predicted"/>
<comment type="caution">
    <text evidence="3">The sequence shown here is derived from an EMBL/GenBank/DDBJ whole genome shotgun (WGS) entry which is preliminary data.</text>
</comment>
<dbReference type="InterPro" id="IPR034750">
    <property type="entry name" value="CULT"/>
</dbReference>
<feature type="region of interest" description="Disordered" evidence="1">
    <location>
        <begin position="1"/>
        <end position="40"/>
    </location>
</feature>
<dbReference type="STRING" id="33097.A0A150G5B9"/>
<protein>
    <recommendedName>
        <fullName evidence="2">CULT domain-containing protein</fullName>
    </recommendedName>
</protein>
<sequence length="239" mass="24249">MSNRDPDDAVDIGDVLLSGDEESSESQEGENSGGLGRLGSFDLDAAGDGGGAAGTVRGGVDGAARRRFDPETAAQHTYLGVTVGLPFEVWWRSARGLRYWGRPETEHSWFPGYAWTIANCAACGQHMGWRFTAVAPGLQPAVFWGLRRAAVVCPGLAGRGRGAAAAAAAAAAGGRQGEAAAGGDDNDAGESSGSGDEYGEAYGSEGQFDNSDGEYDDTEFESASGSDEDGPAGGAGGSA</sequence>
<dbReference type="AlphaFoldDB" id="A0A150G5B9"/>
<gene>
    <name evidence="3" type="ORF">GPECTOR_59g628</name>
</gene>
<dbReference type="EMBL" id="LSYV01000060">
    <property type="protein sequence ID" value="KXZ45021.1"/>
    <property type="molecule type" value="Genomic_DNA"/>
</dbReference>
<accession>A0A150G5B9</accession>
<feature type="domain" description="CULT" evidence="2">
    <location>
        <begin position="1"/>
        <end position="155"/>
    </location>
</feature>
<dbReference type="FunFam" id="2.170.150.20:FF:000007">
    <property type="entry name" value="Protein cereblon"/>
    <property type="match status" value="1"/>
</dbReference>
<evidence type="ECO:0000313" key="4">
    <source>
        <dbReference type="Proteomes" id="UP000075714"/>
    </source>
</evidence>
<dbReference type="CDD" id="cd15777">
    <property type="entry name" value="CRBN_C_like"/>
    <property type="match status" value="1"/>
</dbReference>